<evidence type="ECO:0000313" key="2">
    <source>
        <dbReference type="EMBL" id="KAJ7300977.1"/>
    </source>
</evidence>
<name>A0AAD6YX53_9AGAR</name>
<keyword evidence="3" id="KW-1185">Reference proteome</keyword>
<dbReference type="Proteomes" id="UP001218218">
    <property type="component" value="Unassembled WGS sequence"/>
</dbReference>
<protein>
    <recommendedName>
        <fullName evidence="1">NAD-specific glutamate dehydrogenase second domain-containing protein</fullName>
    </recommendedName>
</protein>
<gene>
    <name evidence="2" type="ORF">DFH08DRAFT_827948</name>
</gene>
<feature type="domain" description="NAD-specific glutamate dehydrogenase second" evidence="1">
    <location>
        <begin position="122"/>
        <end position="170"/>
    </location>
</feature>
<dbReference type="EMBL" id="JARIHO010000147">
    <property type="protein sequence ID" value="KAJ7300977.1"/>
    <property type="molecule type" value="Genomic_DNA"/>
</dbReference>
<dbReference type="AlphaFoldDB" id="A0AAD6YX53"/>
<proteinExistence type="predicted"/>
<organism evidence="2 3">
    <name type="scientific">Mycena albidolilacea</name>
    <dbReference type="NCBI Taxonomy" id="1033008"/>
    <lineage>
        <taxon>Eukaryota</taxon>
        <taxon>Fungi</taxon>
        <taxon>Dikarya</taxon>
        <taxon>Basidiomycota</taxon>
        <taxon>Agaricomycotina</taxon>
        <taxon>Agaricomycetes</taxon>
        <taxon>Agaricomycetidae</taxon>
        <taxon>Agaricales</taxon>
        <taxon>Marasmiineae</taxon>
        <taxon>Mycenaceae</taxon>
        <taxon>Mycena</taxon>
    </lineage>
</organism>
<dbReference type="InterPro" id="IPR056365">
    <property type="entry name" value="NAD-GDH_2nd"/>
</dbReference>
<sequence length="252" mass="27795">MSVESRGESSLIKMQKEEEKKKRERDLVFARVFAASRITLIPKFKPADRRVRVSISARTASATESATPLDAQGHHVRVSPVLSHFQVEEPISTVSSRTTCTPQPPSTFSLPVSFLRSFQCAEFSNGVTIISLYLNPLPGAEVSSVPPIEHTIHQVKKEASLFRLPDNPFFPPKGPGSHAVQKATYACMNFCLWNAWLHTGCQWRMWASTVLSTTLARTLVSPLTNRSLPDQHPVTMSDTAAGELAGLTVQLI</sequence>
<accession>A0AAD6YX53</accession>
<evidence type="ECO:0000259" key="1">
    <source>
        <dbReference type="Pfam" id="PF23152"/>
    </source>
</evidence>
<evidence type="ECO:0000313" key="3">
    <source>
        <dbReference type="Proteomes" id="UP001218218"/>
    </source>
</evidence>
<dbReference type="Pfam" id="PF23152">
    <property type="entry name" value="GDH_2nd"/>
    <property type="match status" value="1"/>
</dbReference>
<reference evidence="2" key="1">
    <citation type="submission" date="2023-03" db="EMBL/GenBank/DDBJ databases">
        <title>Massive genome expansion in bonnet fungi (Mycena s.s.) driven by repeated elements and novel gene families across ecological guilds.</title>
        <authorList>
            <consortium name="Lawrence Berkeley National Laboratory"/>
            <person name="Harder C.B."/>
            <person name="Miyauchi S."/>
            <person name="Viragh M."/>
            <person name="Kuo A."/>
            <person name="Thoen E."/>
            <person name="Andreopoulos B."/>
            <person name="Lu D."/>
            <person name="Skrede I."/>
            <person name="Drula E."/>
            <person name="Henrissat B."/>
            <person name="Morin E."/>
            <person name="Kohler A."/>
            <person name="Barry K."/>
            <person name="LaButti K."/>
            <person name="Morin E."/>
            <person name="Salamov A."/>
            <person name="Lipzen A."/>
            <person name="Mereny Z."/>
            <person name="Hegedus B."/>
            <person name="Baldrian P."/>
            <person name="Stursova M."/>
            <person name="Weitz H."/>
            <person name="Taylor A."/>
            <person name="Grigoriev I.V."/>
            <person name="Nagy L.G."/>
            <person name="Martin F."/>
            <person name="Kauserud H."/>
        </authorList>
    </citation>
    <scope>NUCLEOTIDE SEQUENCE</scope>
    <source>
        <strain evidence="2">CBHHK002</strain>
    </source>
</reference>
<comment type="caution">
    <text evidence="2">The sequence shown here is derived from an EMBL/GenBank/DDBJ whole genome shotgun (WGS) entry which is preliminary data.</text>
</comment>